<gene>
    <name evidence="1" type="ORF">M011DRAFT_484065</name>
</gene>
<organism evidence="1 2">
    <name type="scientific">Sporormia fimetaria CBS 119925</name>
    <dbReference type="NCBI Taxonomy" id="1340428"/>
    <lineage>
        <taxon>Eukaryota</taxon>
        <taxon>Fungi</taxon>
        <taxon>Dikarya</taxon>
        <taxon>Ascomycota</taxon>
        <taxon>Pezizomycotina</taxon>
        <taxon>Dothideomycetes</taxon>
        <taxon>Pleosporomycetidae</taxon>
        <taxon>Pleosporales</taxon>
        <taxon>Sporormiaceae</taxon>
        <taxon>Sporormia</taxon>
    </lineage>
</organism>
<protein>
    <submittedName>
        <fullName evidence="1">Uncharacterized protein</fullName>
    </submittedName>
</protein>
<sequence length="127" mass="14775">MRKEVAEKLYQVFPALYSNRADFECGEGWFDLIYRLSERITKIVAEKNLDPNMVVAWQVKEKFAELRFYMSGCNKEMSEAIKEAELESIGTCETCGAGGILRLREGWLETSCLKCVYEYIKTQQSYR</sequence>
<dbReference type="OrthoDB" id="3795764at2759"/>
<evidence type="ECO:0000313" key="2">
    <source>
        <dbReference type="Proteomes" id="UP000799440"/>
    </source>
</evidence>
<evidence type="ECO:0000313" key="1">
    <source>
        <dbReference type="EMBL" id="KAF2750207.1"/>
    </source>
</evidence>
<dbReference type="Proteomes" id="UP000799440">
    <property type="component" value="Unassembled WGS sequence"/>
</dbReference>
<name>A0A6A6VM31_9PLEO</name>
<reference evidence="1" key="1">
    <citation type="journal article" date="2020" name="Stud. Mycol.">
        <title>101 Dothideomycetes genomes: a test case for predicting lifestyles and emergence of pathogens.</title>
        <authorList>
            <person name="Haridas S."/>
            <person name="Albert R."/>
            <person name="Binder M."/>
            <person name="Bloem J."/>
            <person name="Labutti K."/>
            <person name="Salamov A."/>
            <person name="Andreopoulos B."/>
            <person name="Baker S."/>
            <person name="Barry K."/>
            <person name="Bills G."/>
            <person name="Bluhm B."/>
            <person name="Cannon C."/>
            <person name="Castanera R."/>
            <person name="Culley D."/>
            <person name="Daum C."/>
            <person name="Ezra D."/>
            <person name="Gonzalez J."/>
            <person name="Henrissat B."/>
            <person name="Kuo A."/>
            <person name="Liang C."/>
            <person name="Lipzen A."/>
            <person name="Lutzoni F."/>
            <person name="Magnuson J."/>
            <person name="Mondo S."/>
            <person name="Nolan M."/>
            <person name="Ohm R."/>
            <person name="Pangilinan J."/>
            <person name="Park H.-J."/>
            <person name="Ramirez L."/>
            <person name="Alfaro M."/>
            <person name="Sun H."/>
            <person name="Tritt A."/>
            <person name="Yoshinaga Y."/>
            <person name="Zwiers L.-H."/>
            <person name="Turgeon B."/>
            <person name="Goodwin S."/>
            <person name="Spatafora J."/>
            <person name="Crous P."/>
            <person name="Grigoriev I."/>
        </authorList>
    </citation>
    <scope>NUCLEOTIDE SEQUENCE</scope>
    <source>
        <strain evidence="1">CBS 119925</strain>
    </source>
</reference>
<proteinExistence type="predicted"/>
<dbReference type="EMBL" id="MU006564">
    <property type="protein sequence ID" value="KAF2750207.1"/>
    <property type="molecule type" value="Genomic_DNA"/>
</dbReference>
<dbReference type="AlphaFoldDB" id="A0A6A6VM31"/>
<keyword evidence="2" id="KW-1185">Reference proteome</keyword>
<accession>A0A6A6VM31</accession>